<evidence type="ECO:0000313" key="1">
    <source>
        <dbReference type="Proteomes" id="UP000695000"/>
    </source>
</evidence>
<name>A0ABM1M7W2_NICVS</name>
<dbReference type="InterPro" id="IPR006631">
    <property type="entry name" value="DM4_12"/>
</dbReference>
<protein>
    <submittedName>
        <fullName evidence="2">Uncharacterized protein LOC108558300</fullName>
    </submittedName>
</protein>
<accession>A0ABM1M7W2</accession>
<dbReference type="GeneID" id="108558300"/>
<dbReference type="RefSeq" id="XP_017770662.1">
    <property type="nucleotide sequence ID" value="XM_017915173.1"/>
</dbReference>
<dbReference type="Pfam" id="PF07841">
    <property type="entry name" value="DM4_12"/>
    <property type="match status" value="1"/>
</dbReference>
<evidence type="ECO:0000313" key="2">
    <source>
        <dbReference type="RefSeq" id="XP_017770662.1"/>
    </source>
</evidence>
<dbReference type="PANTHER" id="PTHR21398">
    <property type="entry name" value="AGAP007094-PA"/>
    <property type="match status" value="1"/>
</dbReference>
<dbReference type="Proteomes" id="UP000695000">
    <property type="component" value="Unplaced"/>
</dbReference>
<proteinExistence type="predicted"/>
<keyword evidence="1" id="KW-1185">Reference proteome</keyword>
<gene>
    <name evidence="2" type="primary">LOC108558300</name>
</gene>
<dbReference type="SMART" id="SM00718">
    <property type="entry name" value="DM4_12"/>
    <property type="match status" value="1"/>
</dbReference>
<organism evidence="1 2">
    <name type="scientific">Nicrophorus vespilloides</name>
    <name type="common">Boreal carrion beetle</name>
    <dbReference type="NCBI Taxonomy" id="110193"/>
    <lineage>
        <taxon>Eukaryota</taxon>
        <taxon>Metazoa</taxon>
        <taxon>Ecdysozoa</taxon>
        <taxon>Arthropoda</taxon>
        <taxon>Hexapoda</taxon>
        <taxon>Insecta</taxon>
        <taxon>Pterygota</taxon>
        <taxon>Neoptera</taxon>
        <taxon>Endopterygota</taxon>
        <taxon>Coleoptera</taxon>
        <taxon>Polyphaga</taxon>
        <taxon>Staphyliniformia</taxon>
        <taxon>Silphidae</taxon>
        <taxon>Nicrophorinae</taxon>
        <taxon>Nicrophorus</taxon>
    </lineage>
</organism>
<sequence>MTVKLVLFIASLMIIIIIIISGSEATLLYPTPVRKVQAIMGAGFPVDLHDESVVVGIVLKANYKLPINTTDYTNPSTVFARKKRSLDVLTPTRWDIYKMLEGYAEMYGFGSKGCILRTICELSETPIDKSTGIIEEILHAIFTPSSTKEALNTHSDNEYHAAQQIGGRRKFKGNCDRFFPDCGASFADMFTMLPK</sequence>
<dbReference type="PANTHER" id="PTHR21398:SF21">
    <property type="entry name" value="AGAP004005-PA"/>
    <property type="match status" value="1"/>
</dbReference>
<reference evidence="2" key="1">
    <citation type="submission" date="2025-08" db="UniProtKB">
        <authorList>
            <consortium name="RefSeq"/>
        </authorList>
    </citation>
    <scope>IDENTIFICATION</scope>
    <source>
        <tissue evidence="2">Whole Larva</tissue>
    </source>
</reference>